<dbReference type="KEGG" id="rsz:130500319"/>
<dbReference type="GeneID" id="130500319"/>
<dbReference type="AlphaFoldDB" id="A0A9W3CIA5"/>
<protein>
    <submittedName>
        <fullName evidence="2">Uncharacterized protein LOC130500319</fullName>
    </submittedName>
</protein>
<organism evidence="1 2">
    <name type="scientific">Raphanus sativus</name>
    <name type="common">Radish</name>
    <name type="synonym">Raphanus raphanistrum var. sativus</name>
    <dbReference type="NCBI Taxonomy" id="3726"/>
    <lineage>
        <taxon>Eukaryota</taxon>
        <taxon>Viridiplantae</taxon>
        <taxon>Streptophyta</taxon>
        <taxon>Embryophyta</taxon>
        <taxon>Tracheophyta</taxon>
        <taxon>Spermatophyta</taxon>
        <taxon>Magnoliopsida</taxon>
        <taxon>eudicotyledons</taxon>
        <taxon>Gunneridae</taxon>
        <taxon>Pentapetalae</taxon>
        <taxon>rosids</taxon>
        <taxon>malvids</taxon>
        <taxon>Brassicales</taxon>
        <taxon>Brassicaceae</taxon>
        <taxon>Brassiceae</taxon>
        <taxon>Raphanus</taxon>
    </lineage>
</organism>
<gene>
    <name evidence="2" type="primary">LOC130500319</name>
</gene>
<keyword evidence="1" id="KW-1185">Reference proteome</keyword>
<reference evidence="2" key="2">
    <citation type="submission" date="2025-08" db="UniProtKB">
        <authorList>
            <consortium name="RefSeq"/>
        </authorList>
    </citation>
    <scope>IDENTIFICATION</scope>
    <source>
        <tissue evidence="2">Leaf</tissue>
    </source>
</reference>
<evidence type="ECO:0000313" key="2">
    <source>
        <dbReference type="RefSeq" id="XP_056851236.1"/>
    </source>
</evidence>
<dbReference type="RefSeq" id="XP_056851236.1">
    <property type="nucleotide sequence ID" value="XM_056995256.1"/>
</dbReference>
<name>A0A9W3CIA5_RAPSA</name>
<reference evidence="1" key="1">
    <citation type="journal article" date="2019" name="Database">
        <title>The radish genome database (RadishGD): an integrated information resource for radish genomics.</title>
        <authorList>
            <person name="Yu H.J."/>
            <person name="Baek S."/>
            <person name="Lee Y.J."/>
            <person name="Cho A."/>
            <person name="Mun J.H."/>
        </authorList>
    </citation>
    <scope>NUCLEOTIDE SEQUENCE [LARGE SCALE GENOMIC DNA]</scope>
    <source>
        <strain evidence="1">cv. WK10039</strain>
    </source>
</reference>
<dbReference type="Proteomes" id="UP000504610">
    <property type="component" value="Chromosome 1"/>
</dbReference>
<sequence>MYICLLCFLLLALFVILWISVLISSPVKRTKLSLPPPNLMFVDGSDVKCIAITSCLPYLFKDIAVVGWREGSFIFREKQQFAFKVLSENLTALCRFMATSMQPQSFNGSLEDKLFEAGFKELLISIQNLTKSFQDFHNTALK</sequence>
<proteinExistence type="predicted"/>
<evidence type="ECO:0000313" key="1">
    <source>
        <dbReference type="Proteomes" id="UP000504610"/>
    </source>
</evidence>
<accession>A0A9W3CIA5</accession>